<evidence type="ECO:0000313" key="1">
    <source>
        <dbReference type="Proteomes" id="UP000515163"/>
    </source>
</evidence>
<dbReference type="Proteomes" id="UP000515163">
    <property type="component" value="Unplaced"/>
</dbReference>
<accession>A0A6P8IKV0</accession>
<organism evidence="1 2">
    <name type="scientific">Actinia tenebrosa</name>
    <name type="common">Australian red waratah sea anemone</name>
    <dbReference type="NCBI Taxonomy" id="6105"/>
    <lineage>
        <taxon>Eukaryota</taxon>
        <taxon>Metazoa</taxon>
        <taxon>Cnidaria</taxon>
        <taxon>Anthozoa</taxon>
        <taxon>Hexacorallia</taxon>
        <taxon>Actiniaria</taxon>
        <taxon>Actiniidae</taxon>
        <taxon>Actinia</taxon>
    </lineage>
</organism>
<gene>
    <name evidence="2" type="primary">LOC116302444</name>
</gene>
<sequence>MAQKCLSQIVNYKTQEIETHLYIIENSLFILWRHLDFYFLHCIPSDEEHSILHGGHVTGRMRKLHEWSTSVNVSAASSIHEQTTTISDGVTRDEIETLKQEASNCLTDLLLKKMVDLEQNHGKDRTRVGFIRVLVRRIKRLLTLHCSLVNEPLPGR</sequence>
<evidence type="ECO:0000313" key="2">
    <source>
        <dbReference type="RefSeq" id="XP_031567591.1"/>
    </source>
</evidence>
<name>A0A6P8IKV0_ACTTE</name>
<reference evidence="2" key="1">
    <citation type="submission" date="2025-08" db="UniProtKB">
        <authorList>
            <consortium name="RefSeq"/>
        </authorList>
    </citation>
    <scope>IDENTIFICATION</scope>
    <source>
        <tissue evidence="2">Tentacle</tissue>
    </source>
</reference>
<dbReference type="GeneID" id="116302444"/>
<dbReference type="OrthoDB" id="2019644at2759"/>
<proteinExistence type="predicted"/>
<keyword evidence="1" id="KW-1185">Reference proteome</keyword>
<protein>
    <submittedName>
        <fullName evidence="2">Nuclear pore complex protein Nup205-like</fullName>
    </submittedName>
</protein>
<dbReference type="RefSeq" id="XP_031567591.1">
    <property type="nucleotide sequence ID" value="XM_031711731.1"/>
</dbReference>
<dbReference type="KEGG" id="aten:116302444"/>
<dbReference type="InParanoid" id="A0A6P8IKV0"/>
<dbReference type="AlphaFoldDB" id="A0A6P8IKV0"/>